<sequence length="382" mass="43002">MNDFELRDVCTRLSSGKGIRSSELYHNGKYPVIGGNGERGRTETYNFDGECAIIGRQGANCGNVRFFIGRAYMTEHAVVAQANDKADTRYLAYLLSTMHLGSLSAQSAQPGLSVKTLSKQVVSLPSLTVQRQCSKILSSFDQEINNLHQTNGHLLELLKIEFAHRFENEDTPISDLGSVVSIWKKTVKPANNPDKYWEHYSIPAFDAEQYPSFELGNTIKSNKYEVVPNSVLVSKLNPTTRRLWLPQLINDENAICSTEFIEYVPDNEKDYSFYCSALMQDRFFGYLEGHVTGSTGSRQRVHPNDTLAYTVPNPNASEIQDYCKFADPVIRQIRNASIESRRLTMLRDALLPKLMSGEIDVSKIELPTLPTQTVHTNGRLFD</sequence>
<dbReference type="RefSeq" id="WP_226803368.1">
    <property type="nucleotide sequence ID" value="NZ_WBVS01000003.1"/>
</dbReference>
<evidence type="ECO:0000259" key="4">
    <source>
        <dbReference type="Pfam" id="PF01420"/>
    </source>
</evidence>
<dbReference type="InterPro" id="IPR000055">
    <property type="entry name" value="Restrct_endonuc_typeI_TRD"/>
</dbReference>
<dbReference type="CDD" id="cd17266">
    <property type="entry name" value="RMtype1_S_Sau1132ORF3780P-TRD2-CR2_like"/>
    <property type="match status" value="1"/>
</dbReference>
<dbReference type="SUPFAM" id="SSF116734">
    <property type="entry name" value="DNA methylase specificity domain"/>
    <property type="match status" value="2"/>
</dbReference>
<reference evidence="5 6" key="1">
    <citation type="submission" date="2019-09" db="EMBL/GenBank/DDBJ databases">
        <title>Characterization of the phylogenetic diversity of two novel species belonging to the genus Bifidobacterium: Bifidobacterium cebidarum sp. nov. and Bifidobacterium leontopitheci sp. nov.</title>
        <authorList>
            <person name="Lugli G.A."/>
            <person name="Duranti S."/>
            <person name="Milani C."/>
            <person name="Turroni F."/>
            <person name="Ventura M."/>
        </authorList>
    </citation>
    <scope>NUCLEOTIDE SEQUENCE [LARGE SCALE GENOMIC DNA]</scope>
    <source>
        <strain evidence="5 6">LMG 31469</strain>
    </source>
</reference>
<dbReference type="PANTHER" id="PTHR30408">
    <property type="entry name" value="TYPE-1 RESTRICTION ENZYME ECOKI SPECIFICITY PROTEIN"/>
    <property type="match status" value="1"/>
</dbReference>
<dbReference type="Pfam" id="PF01420">
    <property type="entry name" value="Methylase_S"/>
    <property type="match status" value="1"/>
</dbReference>
<dbReference type="AlphaFoldDB" id="A0A6I1GFE3"/>
<comment type="similarity">
    <text evidence="1">Belongs to the type-I restriction system S methylase family.</text>
</comment>
<dbReference type="GO" id="GO:0003677">
    <property type="term" value="F:DNA binding"/>
    <property type="evidence" value="ECO:0007669"/>
    <property type="project" value="UniProtKB-KW"/>
</dbReference>
<keyword evidence="2" id="KW-0680">Restriction system</keyword>
<dbReference type="Gene3D" id="3.90.220.20">
    <property type="entry name" value="DNA methylase specificity domains"/>
    <property type="match status" value="2"/>
</dbReference>
<keyword evidence="3" id="KW-0238">DNA-binding</keyword>
<comment type="caution">
    <text evidence="5">The sequence shown here is derived from an EMBL/GenBank/DDBJ whole genome shotgun (WGS) entry which is preliminary data.</text>
</comment>
<accession>A0A6I1GFE3</accession>
<evidence type="ECO:0000256" key="2">
    <source>
        <dbReference type="ARBA" id="ARBA00022747"/>
    </source>
</evidence>
<evidence type="ECO:0000313" key="5">
    <source>
        <dbReference type="EMBL" id="KAB7788476.1"/>
    </source>
</evidence>
<dbReference type="InterPro" id="IPR052021">
    <property type="entry name" value="Type-I_RS_S_subunit"/>
</dbReference>
<evidence type="ECO:0000313" key="6">
    <source>
        <dbReference type="Proteomes" id="UP000468413"/>
    </source>
</evidence>
<dbReference type="GO" id="GO:0009307">
    <property type="term" value="P:DNA restriction-modification system"/>
    <property type="evidence" value="ECO:0007669"/>
    <property type="project" value="UniProtKB-KW"/>
</dbReference>
<evidence type="ECO:0000256" key="3">
    <source>
        <dbReference type="ARBA" id="ARBA00023125"/>
    </source>
</evidence>
<keyword evidence="6" id="KW-1185">Reference proteome</keyword>
<dbReference type="EMBL" id="WBVS01000003">
    <property type="protein sequence ID" value="KAB7788476.1"/>
    <property type="molecule type" value="Genomic_DNA"/>
</dbReference>
<organism evidence="5 6">
    <name type="scientific">Bifidobacterium cebidarum</name>
    <dbReference type="NCBI Taxonomy" id="2650773"/>
    <lineage>
        <taxon>Bacteria</taxon>
        <taxon>Bacillati</taxon>
        <taxon>Actinomycetota</taxon>
        <taxon>Actinomycetes</taxon>
        <taxon>Bifidobacteriales</taxon>
        <taxon>Bifidobacteriaceae</taxon>
        <taxon>Bifidobacterium</taxon>
    </lineage>
</organism>
<dbReference type="PANTHER" id="PTHR30408:SF12">
    <property type="entry name" value="TYPE I RESTRICTION ENZYME MJAVIII SPECIFICITY SUBUNIT"/>
    <property type="match status" value="1"/>
</dbReference>
<evidence type="ECO:0000256" key="1">
    <source>
        <dbReference type="ARBA" id="ARBA00010923"/>
    </source>
</evidence>
<name>A0A6I1GFE3_9BIFI</name>
<dbReference type="Proteomes" id="UP000468413">
    <property type="component" value="Unassembled WGS sequence"/>
</dbReference>
<gene>
    <name evidence="5" type="ORF">F7D08_0755</name>
</gene>
<feature type="domain" description="Type I restriction modification DNA specificity" evidence="4">
    <location>
        <begin position="2"/>
        <end position="148"/>
    </location>
</feature>
<protein>
    <submittedName>
        <fullName evidence="5">Type I restriction-modification system, subunit S</fullName>
    </submittedName>
</protein>
<dbReference type="InterPro" id="IPR044946">
    <property type="entry name" value="Restrct_endonuc_typeI_TRD_sf"/>
</dbReference>
<proteinExistence type="inferred from homology"/>